<dbReference type="PANTHER" id="PTHR23159:SF31">
    <property type="entry name" value="CENTROSOME-ASSOCIATED PROTEIN CEP250 ISOFORM X1"/>
    <property type="match status" value="1"/>
</dbReference>
<protein>
    <recommendedName>
        <fullName evidence="5">Viral A-type inclusion protein</fullName>
    </recommendedName>
</protein>
<feature type="coiled-coil region" evidence="1">
    <location>
        <begin position="547"/>
        <end position="619"/>
    </location>
</feature>
<comment type="caution">
    <text evidence="3">The sequence shown here is derived from an EMBL/GenBank/DDBJ whole genome shotgun (WGS) entry which is preliminary data.</text>
</comment>
<sequence>MNTTPRKNDRDFQDSEMISTSDIENSPFITVRDYQTHVSKLSNENFTLKLLLFELQKEFRMFLKSRNVQDDIIDLVTNQKKYISTLTAEIGQNSELANSSNGSRIPPESPTLKQQLTRALDDNLQLMNELKEKEHQQYDNVVESSILFDDGAQANINNLELNNKIKELLRENESLNQKVNSLSNDIGEYQKENNDLLQKVTNLTQALKKQQDLDDHLADAQNIINELESKNAQLEKDHINFDDMNNVVSQLEELSKKNNQLMDENIKLKEDNEQLKDANDKLNDGNSKLMIALSVLDFRDVLPKIEALIKENADLQKQNNQLNEQLMRLTSSNRNTSELKDQIFNLNAEIQKLKLQLQYQKEMKADDYDELVMKNHNLKGKKRAIQSSINRLNSGNNNNSPTVTSTSFSPRKKIESPTNNIDSLWNDAKIENEKLTKDVDDLYSLLNEKLNSKINSLMNELNKVSSLQKKNDELQKQNDSLLRDLDNLQNENLSLAQQIEVIKGEYDDLTNEIDNLRRQPRFNTMATTPIRFSLNNVNNSDDDKLIIDDLKNQIELLQLENNQLKNLKSSEIEALKSENQKLLHDQIRTTPVKRENGQLKNESQELRNALENEEAMRMKLLHGMNEILNTVDDRINAFIDDFDECFKGMANNFQRFIGIILALARSVNSGNRQQVQELAQFGSSIINDMKKGANICLSNCKGIKFENINNPLISREDRKKLTMLQKKYDTPVVGDLARFIKEENERSMLNNNQSLLNNQIDSFDINKCIGQLQLVIHSIWKEFGNGRNEPQISSLLQWKVNGDSITQNAVDLFSESIKNMKELISRQKKIIETGGSSGSLAGLSPQVVNLLKLVRNDINRFSKQMSTEHQELIEEVAKKEMLNEQ</sequence>
<feature type="coiled-coil region" evidence="1">
    <location>
        <begin position="447"/>
        <end position="519"/>
    </location>
</feature>
<evidence type="ECO:0000256" key="1">
    <source>
        <dbReference type="SAM" id="Coils"/>
    </source>
</evidence>
<keyword evidence="4" id="KW-1185">Reference proteome</keyword>
<feature type="region of interest" description="Disordered" evidence="2">
    <location>
        <begin position="390"/>
        <end position="415"/>
    </location>
</feature>
<gene>
    <name evidence="3" type="ORF">M9Y10_008275</name>
</gene>
<feature type="compositionally biased region" description="Low complexity" evidence="2">
    <location>
        <begin position="390"/>
        <end position="409"/>
    </location>
</feature>
<accession>A0ABR2IXU2</accession>
<proteinExistence type="predicted"/>
<name>A0ABR2IXU2_9EUKA</name>
<organism evidence="3 4">
    <name type="scientific">Tritrichomonas musculus</name>
    <dbReference type="NCBI Taxonomy" id="1915356"/>
    <lineage>
        <taxon>Eukaryota</taxon>
        <taxon>Metamonada</taxon>
        <taxon>Parabasalia</taxon>
        <taxon>Tritrichomonadida</taxon>
        <taxon>Tritrichomonadidae</taxon>
        <taxon>Tritrichomonas</taxon>
    </lineage>
</organism>
<evidence type="ECO:0008006" key="5">
    <source>
        <dbReference type="Google" id="ProtNLM"/>
    </source>
</evidence>
<reference evidence="3 4" key="1">
    <citation type="submission" date="2024-04" db="EMBL/GenBank/DDBJ databases">
        <title>Tritrichomonas musculus Genome.</title>
        <authorList>
            <person name="Alves-Ferreira E."/>
            <person name="Grigg M."/>
            <person name="Lorenzi H."/>
            <person name="Galac M."/>
        </authorList>
    </citation>
    <scope>NUCLEOTIDE SEQUENCE [LARGE SCALE GENOMIC DNA]</scope>
    <source>
        <strain evidence="3 4">EAF2021</strain>
    </source>
</reference>
<dbReference type="EMBL" id="JAPFFF010000014">
    <property type="protein sequence ID" value="KAK8870393.1"/>
    <property type="molecule type" value="Genomic_DNA"/>
</dbReference>
<feature type="coiled-coil region" evidence="1">
    <location>
        <begin position="113"/>
        <end position="356"/>
    </location>
</feature>
<evidence type="ECO:0000313" key="4">
    <source>
        <dbReference type="Proteomes" id="UP001470230"/>
    </source>
</evidence>
<dbReference type="PANTHER" id="PTHR23159">
    <property type="entry name" value="CENTROSOMAL PROTEIN 2"/>
    <property type="match status" value="1"/>
</dbReference>
<evidence type="ECO:0000256" key="2">
    <source>
        <dbReference type="SAM" id="MobiDB-lite"/>
    </source>
</evidence>
<dbReference type="Gene3D" id="1.10.287.1490">
    <property type="match status" value="1"/>
</dbReference>
<keyword evidence="1" id="KW-0175">Coiled coil</keyword>
<dbReference type="Proteomes" id="UP001470230">
    <property type="component" value="Unassembled WGS sequence"/>
</dbReference>
<evidence type="ECO:0000313" key="3">
    <source>
        <dbReference type="EMBL" id="KAK8870393.1"/>
    </source>
</evidence>